<dbReference type="Proteomes" id="UP001596395">
    <property type="component" value="Unassembled WGS sequence"/>
</dbReference>
<dbReference type="PANTHER" id="PTHR46268">
    <property type="entry name" value="STRESS RESPONSE PROTEIN NHAX"/>
    <property type="match status" value="1"/>
</dbReference>
<dbReference type="InterPro" id="IPR006015">
    <property type="entry name" value="Universal_stress_UspA"/>
</dbReference>
<evidence type="ECO:0000313" key="4">
    <source>
        <dbReference type="Proteomes" id="UP001596395"/>
    </source>
</evidence>
<evidence type="ECO:0000259" key="2">
    <source>
        <dbReference type="Pfam" id="PF00582"/>
    </source>
</evidence>
<proteinExistence type="inferred from homology"/>
<evidence type="ECO:0000256" key="1">
    <source>
        <dbReference type="ARBA" id="ARBA00008791"/>
    </source>
</evidence>
<dbReference type="EMBL" id="JBHSXN010000003">
    <property type="protein sequence ID" value="MFC6954584.1"/>
    <property type="molecule type" value="Genomic_DNA"/>
</dbReference>
<gene>
    <name evidence="3" type="ORF">ACFQGB_17095</name>
</gene>
<dbReference type="PANTHER" id="PTHR46268:SF6">
    <property type="entry name" value="UNIVERSAL STRESS PROTEIN UP12"/>
    <property type="match status" value="1"/>
</dbReference>
<comment type="similarity">
    <text evidence="1">Belongs to the universal stress protein A family.</text>
</comment>
<dbReference type="InterPro" id="IPR014729">
    <property type="entry name" value="Rossmann-like_a/b/a_fold"/>
</dbReference>
<keyword evidence="4" id="KW-1185">Reference proteome</keyword>
<reference evidence="3 4" key="1">
    <citation type="journal article" date="2019" name="Int. J. Syst. Evol. Microbiol.">
        <title>The Global Catalogue of Microorganisms (GCM) 10K type strain sequencing project: providing services to taxonomists for standard genome sequencing and annotation.</title>
        <authorList>
            <consortium name="The Broad Institute Genomics Platform"/>
            <consortium name="The Broad Institute Genome Sequencing Center for Infectious Disease"/>
            <person name="Wu L."/>
            <person name="Ma J."/>
        </authorList>
    </citation>
    <scope>NUCLEOTIDE SEQUENCE [LARGE SCALE GENOMIC DNA]</scope>
    <source>
        <strain evidence="3 4">GX26</strain>
    </source>
</reference>
<comment type="caution">
    <text evidence="3">The sequence shown here is derived from an EMBL/GenBank/DDBJ whole genome shotgun (WGS) entry which is preliminary data.</text>
</comment>
<sequence>MRFLIATDGSAAGDRAIEYAASLVDATRDHVTLVHVVDPDVYASTASEPLADVSEADDLLVSTVRDAEDRGARILEESMVDAEALGLSVDTELLYGNPASEVASYAADVDADGVFVGTTGKSERAERVLGSVAKNLVERASCPVTVVR</sequence>
<dbReference type="CDD" id="cd00293">
    <property type="entry name" value="USP-like"/>
    <property type="match status" value="1"/>
</dbReference>
<dbReference type="SUPFAM" id="SSF52402">
    <property type="entry name" value="Adenine nucleotide alpha hydrolases-like"/>
    <property type="match status" value="1"/>
</dbReference>
<feature type="domain" description="UspA" evidence="2">
    <location>
        <begin position="2"/>
        <end position="148"/>
    </location>
</feature>
<dbReference type="InterPro" id="IPR006016">
    <property type="entry name" value="UspA"/>
</dbReference>
<dbReference type="Pfam" id="PF00582">
    <property type="entry name" value="Usp"/>
    <property type="match status" value="1"/>
</dbReference>
<evidence type="ECO:0000313" key="3">
    <source>
        <dbReference type="EMBL" id="MFC6954584.1"/>
    </source>
</evidence>
<dbReference type="RefSeq" id="WP_336351526.1">
    <property type="nucleotide sequence ID" value="NZ_JAZAQL010000003.1"/>
</dbReference>
<accession>A0ABD5VGC4</accession>
<protein>
    <submittedName>
        <fullName evidence="3">Universal stress protein</fullName>
    </submittedName>
</protein>
<organism evidence="3 4">
    <name type="scientific">Halorubellus litoreus</name>
    <dbReference type="NCBI Taxonomy" id="755308"/>
    <lineage>
        <taxon>Archaea</taxon>
        <taxon>Methanobacteriati</taxon>
        <taxon>Methanobacteriota</taxon>
        <taxon>Stenosarchaea group</taxon>
        <taxon>Halobacteria</taxon>
        <taxon>Halobacteriales</taxon>
        <taxon>Halorubellaceae</taxon>
        <taxon>Halorubellus</taxon>
    </lineage>
</organism>
<dbReference type="AlphaFoldDB" id="A0ABD5VGC4"/>
<dbReference type="PRINTS" id="PR01438">
    <property type="entry name" value="UNVRSLSTRESS"/>
</dbReference>
<dbReference type="Gene3D" id="3.40.50.620">
    <property type="entry name" value="HUPs"/>
    <property type="match status" value="1"/>
</dbReference>
<name>A0ABD5VGC4_9EURY</name>